<evidence type="ECO:0000256" key="1">
    <source>
        <dbReference type="ARBA" id="ARBA00009737"/>
    </source>
</evidence>
<dbReference type="PANTHER" id="PTHR33732">
    <property type="entry name" value="REF/SRPP-LIKE PROTEIN OS05G0151300/LOC_OS05G05940"/>
    <property type="match status" value="1"/>
</dbReference>
<feature type="region of interest" description="Disordered" evidence="2">
    <location>
        <begin position="42"/>
        <end position="72"/>
    </location>
</feature>
<evidence type="ECO:0000256" key="2">
    <source>
        <dbReference type="SAM" id="MobiDB-lite"/>
    </source>
</evidence>
<organism evidence="3 4">
    <name type="scientific">Cannabis sativa</name>
    <name type="common">Hemp</name>
    <name type="synonym">Marijuana</name>
    <dbReference type="NCBI Taxonomy" id="3483"/>
    <lineage>
        <taxon>Eukaryota</taxon>
        <taxon>Viridiplantae</taxon>
        <taxon>Streptophyta</taxon>
        <taxon>Embryophyta</taxon>
        <taxon>Tracheophyta</taxon>
        <taxon>Spermatophyta</taxon>
        <taxon>Magnoliopsida</taxon>
        <taxon>eudicotyledons</taxon>
        <taxon>Gunneridae</taxon>
        <taxon>Pentapetalae</taxon>
        <taxon>rosids</taxon>
        <taxon>fabids</taxon>
        <taxon>Rosales</taxon>
        <taxon>Cannabaceae</taxon>
        <taxon>Cannabis</taxon>
    </lineage>
</organism>
<name>A0A7J6HQM7_CANSA</name>
<keyword evidence="4" id="KW-1185">Reference proteome</keyword>
<dbReference type="PANTHER" id="PTHR33732:SF2">
    <property type="entry name" value="REF_SRPP-LIKE PROTEIN"/>
    <property type="match status" value="1"/>
</dbReference>
<proteinExistence type="inferred from homology"/>
<dbReference type="EMBL" id="JAATIQ010000035">
    <property type="protein sequence ID" value="KAF4396630.1"/>
    <property type="molecule type" value="Genomic_DNA"/>
</dbReference>
<accession>A0A7J6HQM7</accession>
<reference evidence="3 4" key="1">
    <citation type="journal article" date="2020" name="bioRxiv">
        <title>Sequence and annotation of 42 cannabis genomes reveals extensive copy number variation in cannabinoid synthesis and pathogen resistance genes.</title>
        <authorList>
            <person name="Mckernan K.J."/>
            <person name="Helbert Y."/>
            <person name="Kane L.T."/>
            <person name="Ebling H."/>
            <person name="Zhang L."/>
            <person name="Liu B."/>
            <person name="Eaton Z."/>
            <person name="Mclaughlin S."/>
            <person name="Kingan S."/>
            <person name="Baybayan P."/>
            <person name="Concepcion G."/>
            <person name="Jordan M."/>
            <person name="Riva A."/>
            <person name="Barbazuk W."/>
            <person name="Harkins T."/>
        </authorList>
    </citation>
    <scope>NUCLEOTIDE SEQUENCE [LARGE SCALE GENOMIC DNA]</scope>
    <source>
        <strain evidence="4">cv. Jamaican Lion 4</strain>
        <tissue evidence="3">Leaf</tissue>
    </source>
</reference>
<comment type="caution">
    <text evidence="3">The sequence shown here is derived from an EMBL/GenBank/DDBJ whole genome shotgun (WGS) entry which is preliminary data.</text>
</comment>
<dbReference type="AlphaFoldDB" id="A0A7J6HQM7"/>
<evidence type="ECO:0000313" key="3">
    <source>
        <dbReference type="EMBL" id="KAF4396630.1"/>
    </source>
</evidence>
<feature type="compositionally biased region" description="Basic and acidic residues" evidence="2">
    <location>
        <begin position="42"/>
        <end position="53"/>
    </location>
</feature>
<dbReference type="InterPro" id="IPR008802">
    <property type="entry name" value="REF"/>
</dbReference>
<feature type="compositionally biased region" description="Polar residues" evidence="2">
    <location>
        <begin position="56"/>
        <end position="67"/>
    </location>
</feature>
<protein>
    <submittedName>
        <fullName evidence="3">Uncharacterized protein</fullName>
    </submittedName>
</protein>
<dbReference type="Pfam" id="PF05755">
    <property type="entry name" value="REF"/>
    <property type="match status" value="1"/>
</dbReference>
<sequence length="219" mass="24225">MDLSINNAEAVLENFKAAVNQMPQSDRVYYNNVFRHLATSLEERQSQGSREEELNSQEAASKSTSPSMIPASASECASNWPISGPTSVSELCFWFSSGIGLPPWYTMSVTPSVSGSASIGVVEVSRSPLIPSSFSLAGVEICTGFPFAQSQIKKWIHYDRQRRRLKHFVNSYPAIHQVAEKAAPTAAQWSEKYNHTVKDLTQKGYAVFGYLPLVPVDMR</sequence>
<evidence type="ECO:0000313" key="4">
    <source>
        <dbReference type="Proteomes" id="UP000583929"/>
    </source>
</evidence>
<comment type="similarity">
    <text evidence="1">Belongs to the REF/SRPP family.</text>
</comment>
<gene>
    <name evidence="3" type="ORF">G4B88_028944</name>
</gene>
<dbReference type="Proteomes" id="UP000583929">
    <property type="component" value="Unassembled WGS sequence"/>
</dbReference>